<evidence type="ECO:0000259" key="7">
    <source>
        <dbReference type="PROSITE" id="PS51384"/>
    </source>
</evidence>
<dbReference type="SUPFAM" id="SSF52343">
    <property type="entry name" value="Ferredoxin reductase-like, C-terminal NADP-linked domain"/>
    <property type="match status" value="1"/>
</dbReference>
<dbReference type="Pfam" id="PF00111">
    <property type="entry name" value="Fer2"/>
    <property type="match status" value="1"/>
</dbReference>
<keyword evidence="5" id="KW-0812">Transmembrane</keyword>
<keyword evidence="5" id="KW-0472">Membrane</keyword>
<dbReference type="InterPro" id="IPR017927">
    <property type="entry name" value="FAD-bd_FR_type"/>
</dbReference>
<dbReference type="Gene3D" id="3.40.50.80">
    <property type="entry name" value="Nucleotide-binding domain of ferredoxin-NADP reductase (FNR) module"/>
    <property type="match status" value="1"/>
</dbReference>
<feature type="transmembrane region" description="Helical" evidence="5">
    <location>
        <begin position="6"/>
        <end position="30"/>
    </location>
</feature>
<dbReference type="Gene3D" id="2.40.30.10">
    <property type="entry name" value="Translation factors"/>
    <property type="match status" value="1"/>
</dbReference>
<dbReference type="Gene3D" id="3.10.20.30">
    <property type="match status" value="1"/>
</dbReference>
<dbReference type="InterPro" id="IPR001433">
    <property type="entry name" value="OxRdtase_FAD/NAD-bd"/>
</dbReference>
<dbReference type="InterPro" id="IPR039261">
    <property type="entry name" value="FNR_nucleotide-bd"/>
</dbReference>
<evidence type="ECO:0000313" key="9">
    <source>
        <dbReference type="Proteomes" id="UP000032309"/>
    </source>
</evidence>
<dbReference type="Pfam" id="PF00175">
    <property type="entry name" value="NAD_binding_1"/>
    <property type="match status" value="1"/>
</dbReference>
<dbReference type="Proteomes" id="UP000032309">
    <property type="component" value="Unassembled WGS sequence"/>
</dbReference>
<dbReference type="InterPro" id="IPR001041">
    <property type="entry name" value="2Fe-2S_ferredoxin-type"/>
</dbReference>
<organism evidence="8 9">
    <name type="scientific">Candidatus Brocadia sinica JPN1</name>
    <dbReference type="NCBI Taxonomy" id="1197129"/>
    <lineage>
        <taxon>Bacteria</taxon>
        <taxon>Pseudomonadati</taxon>
        <taxon>Planctomycetota</taxon>
        <taxon>Candidatus Brocadiia</taxon>
        <taxon>Candidatus Brocadiales</taxon>
        <taxon>Candidatus Brocadiaceae</taxon>
        <taxon>Candidatus Brocadia</taxon>
    </lineage>
</organism>
<evidence type="ECO:0000256" key="1">
    <source>
        <dbReference type="ARBA" id="ARBA00022448"/>
    </source>
</evidence>
<dbReference type="PRINTS" id="PR00410">
    <property type="entry name" value="PHEHYDRXLASE"/>
</dbReference>
<dbReference type="PROSITE" id="PS51085">
    <property type="entry name" value="2FE2S_FER_2"/>
    <property type="match status" value="1"/>
</dbReference>
<dbReference type="EMBL" id="BAFN01000001">
    <property type="protein sequence ID" value="GAN33396.1"/>
    <property type="molecule type" value="Genomic_DNA"/>
</dbReference>
<keyword evidence="3" id="KW-0274">FAD</keyword>
<keyword evidence="2" id="KW-0285">Flavoprotein</keyword>
<dbReference type="CDD" id="cd00207">
    <property type="entry name" value="fer2"/>
    <property type="match status" value="1"/>
</dbReference>
<protein>
    <submittedName>
        <fullName evidence="8">Na+-transporting NADH:ubiquinone oxidoreductase subunit F</fullName>
    </submittedName>
</protein>
<evidence type="ECO:0000256" key="5">
    <source>
        <dbReference type="SAM" id="Phobius"/>
    </source>
</evidence>
<evidence type="ECO:0000259" key="6">
    <source>
        <dbReference type="PROSITE" id="PS51085"/>
    </source>
</evidence>
<comment type="caution">
    <text evidence="8">The sequence shown here is derived from an EMBL/GenBank/DDBJ whole genome shotgun (WGS) entry which is preliminary data.</text>
</comment>
<dbReference type="InterPro" id="IPR008333">
    <property type="entry name" value="Cbr1-like_FAD-bd_dom"/>
</dbReference>
<evidence type="ECO:0000256" key="4">
    <source>
        <dbReference type="ARBA" id="ARBA00023004"/>
    </source>
</evidence>
<evidence type="ECO:0000313" key="8">
    <source>
        <dbReference type="EMBL" id="GAN33396.1"/>
    </source>
</evidence>
<dbReference type="SUPFAM" id="SSF54292">
    <property type="entry name" value="2Fe-2S ferredoxin-like"/>
    <property type="match status" value="1"/>
</dbReference>
<dbReference type="Pfam" id="PF00970">
    <property type="entry name" value="FAD_binding_6"/>
    <property type="match status" value="1"/>
</dbReference>
<feature type="domain" description="2Fe-2S ferredoxin-type" evidence="6">
    <location>
        <begin position="39"/>
        <end position="132"/>
    </location>
</feature>
<dbReference type="PANTHER" id="PTHR43644">
    <property type="entry name" value="NA(+)-TRANSLOCATING NADH-QUINONE REDUCTASE SUBUNIT"/>
    <property type="match status" value="1"/>
</dbReference>
<dbReference type="SUPFAM" id="SSF63380">
    <property type="entry name" value="Riboflavin synthase domain-like"/>
    <property type="match status" value="1"/>
</dbReference>
<feature type="domain" description="FAD-binding FR-type" evidence="7">
    <location>
        <begin position="135"/>
        <end position="240"/>
    </location>
</feature>
<reference evidence="9" key="1">
    <citation type="journal article" date="2015" name="Genome Announc.">
        <title>Draft Genome Sequence of an Anaerobic Ammonium-Oxidizing Bacterium, "Candidatus Brocadia sinica".</title>
        <authorList>
            <person name="Oshiki M."/>
            <person name="Shinyako-Hata K."/>
            <person name="Satoh H."/>
            <person name="Okabe S."/>
        </authorList>
    </citation>
    <scope>NUCLEOTIDE SEQUENCE [LARGE SCALE GENOMIC DNA]</scope>
    <source>
        <strain evidence="9">JPN1</strain>
    </source>
</reference>
<dbReference type="PROSITE" id="PS51384">
    <property type="entry name" value="FAD_FR"/>
    <property type="match status" value="1"/>
</dbReference>
<dbReference type="RefSeq" id="WP_200891731.1">
    <property type="nucleotide sequence ID" value="NZ_BAFN01000001.1"/>
</dbReference>
<dbReference type="InterPro" id="IPR017938">
    <property type="entry name" value="Riboflavin_synthase-like_b-brl"/>
</dbReference>
<dbReference type="PANTHER" id="PTHR43644:SF1">
    <property type="entry name" value="NAD(P)H-FLAVIN REDUCTASE"/>
    <property type="match status" value="1"/>
</dbReference>
<keyword evidence="9" id="KW-1185">Reference proteome</keyword>
<dbReference type="InterPro" id="IPR012675">
    <property type="entry name" value="Beta-grasp_dom_sf"/>
</dbReference>
<keyword evidence="1" id="KW-0813">Transport</keyword>
<evidence type="ECO:0000256" key="3">
    <source>
        <dbReference type="ARBA" id="ARBA00022827"/>
    </source>
</evidence>
<keyword evidence="5" id="KW-1133">Transmembrane helix</keyword>
<accession>A0ABQ0JXH3</accession>
<dbReference type="InterPro" id="IPR036010">
    <property type="entry name" value="2Fe-2S_ferredoxin-like_sf"/>
</dbReference>
<evidence type="ECO:0000256" key="2">
    <source>
        <dbReference type="ARBA" id="ARBA00022630"/>
    </source>
</evidence>
<sequence length="372" mass="41496">MIMGSILFSIGISVGFLLIMGLVLAALLILAEKKILNYGTCCIDINEGEKKLEVPGGGSLLSSLAENNIFIPSACGGRGTCAYCKVQVMEGGSMIGPVEEPYLGPEDRKNQIRLSCQVKVRKDIRISVPKELLSVRKYKGKLLHKRPLTYDIVELRIELLEPKTIDFVVGQYVQLESEEYNRNDRVMRAYSMSSPPSDKNHIELMIRKVPHGICTTWVFEHLKEGQEVALSGPYGKFRLSNTNAEIIFIAGGSGMAPIWGMLRDLKEKGNTRKATYFFGALTQKDLFLVDDLTRLQQEVPWFKFIPALSNEPANSDWKGERGLITDIVARHMPDCSKNEGYLCGSPGMIDACVKVLTKAGMAEDRIFYDKFV</sequence>
<keyword evidence="4" id="KW-0408">Iron</keyword>
<name>A0ABQ0JXH3_9BACT</name>
<gene>
    <name evidence="8" type="ORF">BROSI_A1916</name>
</gene>
<proteinExistence type="predicted"/>